<evidence type="ECO:0000256" key="2">
    <source>
        <dbReference type="ARBA" id="ARBA00006448"/>
    </source>
</evidence>
<evidence type="ECO:0000313" key="9">
    <source>
        <dbReference type="EMBL" id="MDE8564583.1"/>
    </source>
</evidence>
<feature type="transmembrane region" description="Helical" evidence="7">
    <location>
        <begin position="63"/>
        <end position="81"/>
    </location>
</feature>
<evidence type="ECO:0000256" key="1">
    <source>
        <dbReference type="ARBA" id="ARBA00004651"/>
    </source>
</evidence>
<dbReference type="Proteomes" id="UP001213979">
    <property type="component" value="Unassembled WGS sequence"/>
</dbReference>
<reference evidence="9 10" key="1">
    <citation type="submission" date="2023-01" db="EMBL/GenBank/DDBJ databases">
        <title>Genome-based reclassification of Anoxybacillus geothermalis as a later heterotypic synonym of Anoxybacillus rupiensis.</title>
        <authorList>
            <person name="Inan Bektas K."/>
            <person name="Canakci S."/>
            <person name="Belduz A.A."/>
            <person name="Guler H.H."/>
        </authorList>
    </citation>
    <scope>NUCLEOTIDE SEQUENCE [LARGE SCALE GENOMIC DNA]</scope>
    <source>
        <strain evidence="9 10">DSM 17127</strain>
    </source>
</reference>
<keyword evidence="4 7" id="KW-0812">Transmembrane</keyword>
<feature type="domain" description="YetF C-terminal" evidence="8">
    <location>
        <begin position="82"/>
        <end position="214"/>
    </location>
</feature>
<dbReference type="Gene3D" id="3.30.240.20">
    <property type="entry name" value="bsu07140 like domains"/>
    <property type="match status" value="2"/>
</dbReference>
<evidence type="ECO:0000256" key="4">
    <source>
        <dbReference type="ARBA" id="ARBA00022692"/>
    </source>
</evidence>
<name>A0ABT5W5J9_9BACL</name>
<comment type="caution">
    <text evidence="9">The sequence shown here is derived from an EMBL/GenBank/DDBJ whole genome shotgun (WGS) entry which is preliminary data.</text>
</comment>
<accession>A0ABT5W5J9</accession>
<evidence type="ECO:0000256" key="6">
    <source>
        <dbReference type="ARBA" id="ARBA00023136"/>
    </source>
</evidence>
<dbReference type="InterPro" id="IPR007353">
    <property type="entry name" value="DUF421"/>
</dbReference>
<dbReference type="Pfam" id="PF04239">
    <property type="entry name" value="DUF421"/>
    <property type="match status" value="1"/>
</dbReference>
<evidence type="ECO:0000256" key="3">
    <source>
        <dbReference type="ARBA" id="ARBA00022475"/>
    </source>
</evidence>
<dbReference type="InterPro" id="IPR012452">
    <property type="entry name" value="DUF1657"/>
</dbReference>
<keyword evidence="5 7" id="KW-1133">Transmembrane helix</keyword>
<dbReference type="EMBL" id="JAQOTG010000011">
    <property type="protein sequence ID" value="MDE8564583.1"/>
    <property type="molecule type" value="Genomic_DNA"/>
</dbReference>
<dbReference type="PANTHER" id="PTHR34582">
    <property type="entry name" value="UPF0702 TRANSMEMBRANE PROTEIN YCAP"/>
    <property type="match status" value="1"/>
</dbReference>
<keyword evidence="10" id="KW-1185">Reference proteome</keyword>
<evidence type="ECO:0000256" key="7">
    <source>
        <dbReference type="SAM" id="Phobius"/>
    </source>
</evidence>
<protein>
    <submittedName>
        <fullName evidence="9">DUF421 domain-containing protein</fullName>
    </submittedName>
</protein>
<comment type="similarity">
    <text evidence="2">Belongs to the UPF0702 family.</text>
</comment>
<dbReference type="InterPro" id="IPR023090">
    <property type="entry name" value="UPF0702_alpha/beta_dom_sf"/>
</dbReference>
<keyword evidence="3" id="KW-1003">Cell membrane</keyword>
<gene>
    <name evidence="9" type="ORF">PNH38_11955</name>
</gene>
<dbReference type="RefSeq" id="WP_275192000.1">
    <property type="nucleotide sequence ID" value="NZ_JAQOTG010000011.1"/>
</dbReference>
<proteinExistence type="inferred from homology"/>
<evidence type="ECO:0000256" key="5">
    <source>
        <dbReference type="ARBA" id="ARBA00022989"/>
    </source>
</evidence>
<sequence>MPIWLEASIRSASILIGLFIITRMLGKKQLSKLSFFEYIVGITVGDIAAAMSVDLSINLREGIPSILIWSLVPVAVSYISLKNKKFRDFVEGNSTVFIKNGKVLEDNLKKEKYTIDELMEQLRKKDVFRLADVEFAVLEPNGDLNVLLKREKQPLAVGDVFPNAPNEKEPQTVIMDGKILDEPLSTAGLNRRWLQMELEKQGVTLENVFIAQVDSYGQLTADLYDDKIQIPEASEKQLLLAALKKVEADFEIFALETKAEEAKAMYQKNAEKIRNLLAKVEPLLKN</sequence>
<feature type="transmembrane region" description="Helical" evidence="7">
    <location>
        <begin position="38"/>
        <end position="57"/>
    </location>
</feature>
<keyword evidence="6 7" id="KW-0472">Membrane</keyword>
<comment type="subcellular location">
    <subcellularLocation>
        <location evidence="1">Cell membrane</location>
        <topology evidence="1">Multi-pass membrane protein</topology>
    </subcellularLocation>
</comment>
<dbReference type="Pfam" id="PF07870">
    <property type="entry name" value="DUF1657"/>
    <property type="match status" value="1"/>
</dbReference>
<feature type="transmembrane region" description="Helical" evidence="7">
    <location>
        <begin position="7"/>
        <end position="26"/>
    </location>
</feature>
<evidence type="ECO:0000313" key="10">
    <source>
        <dbReference type="Proteomes" id="UP001213979"/>
    </source>
</evidence>
<organism evidence="9 10">
    <name type="scientific">Anoxybacteroides rupiense</name>
    <dbReference type="NCBI Taxonomy" id="311460"/>
    <lineage>
        <taxon>Bacteria</taxon>
        <taxon>Bacillati</taxon>
        <taxon>Bacillota</taxon>
        <taxon>Bacilli</taxon>
        <taxon>Bacillales</taxon>
        <taxon>Anoxybacillaceae</taxon>
        <taxon>Anoxybacteroides</taxon>
    </lineage>
</organism>
<evidence type="ECO:0000259" key="8">
    <source>
        <dbReference type="Pfam" id="PF04239"/>
    </source>
</evidence>
<dbReference type="PANTHER" id="PTHR34582:SF7">
    <property type="entry name" value="UPF0702 TRANSMEMBRANE PROTEIN YDFS"/>
    <property type="match status" value="1"/>
</dbReference>